<evidence type="ECO:0000313" key="2">
    <source>
        <dbReference type="Proteomes" id="UP000289996"/>
    </source>
</evidence>
<gene>
    <name evidence="1" type="ORF">MUDAN_MDHGFNIF_02670</name>
</gene>
<dbReference type="AlphaFoldDB" id="A0A660E6D8"/>
<reference evidence="1 2" key="1">
    <citation type="submission" date="2018-11" db="EMBL/GenBank/DDBJ databases">
        <authorList>
            <person name="Wuyts S."/>
        </authorList>
    </citation>
    <scope>NUCLEOTIDE SEQUENCE [LARGE SCALE GENOMIC DNA]</scope>
    <source>
        <strain evidence="1">Lactobacillus mudanjiangensis AMBF249</strain>
    </source>
</reference>
<accession>A0A660E6D8</accession>
<keyword evidence="2" id="KW-1185">Reference proteome</keyword>
<protein>
    <submittedName>
        <fullName evidence="1">Uncharacterized protein</fullName>
    </submittedName>
</protein>
<organism evidence="1 2">
    <name type="scientific">Lactiplantibacillus mudanjiangensis</name>
    <dbReference type="NCBI Taxonomy" id="1296538"/>
    <lineage>
        <taxon>Bacteria</taxon>
        <taxon>Bacillati</taxon>
        <taxon>Bacillota</taxon>
        <taxon>Bacilli</taxon>
        <taxon>Lactobacillales</taxon>
        <taxon>Lactobacillaceae</taxon>
        <taxon>Lactiplantibacillus</taxon>
    </lineage>
</organism>
<name>A0A660E6D8_9LACO</name>
<dbReference type="EMBL" id="UYIG01000057">
    <property type="protein sequence ID" value="VDG27848.1"/>
    <property type="molecule type" value="Genomic_DNA"/>
</dbReference>
<dbReference type="Proteomes" id="UP000289996">
    <property type="component" value="Unassembled WGS sequence"/>
</dbReference>
<proteinExistence type="predicted"/>
<dbReference type="RefSeq" id="WP_165450021.1">
    <property type="nucleotide sequence ID" value="NZ_UYIG01000057.1"/>
</dbReference>
<evidence type="ECO:0000313" key="1">
    <source>
        <dbReference type="EMBL" id="VDG27848.1"/>
    </source>
</evidence>
<sequence length="54" mass="6286">MENRRSKIDFIIDVRKDISANTINLLTLNMSDEELDEFYKEVVSDTKDAALDSY</sequence>